<accession>A0A699XJQ6</accession>
<feature type="non-terminal residue" evidence="1">
    <location>
        <position position="1"/>
    </location>
</feature>
<dbReference type="EMBL" id="BKCJ011850492">
    <property type="protein sequence ID" value="GFD58248.1"/>
    <property type="molecule type" value="Genomic_DNA"/>
</dbReference>
<name>A0A699XJQ6_TANCI</name>
<sequence>LLELRLGQQQVGFAQAHHRDVFDGAKAEGVGGVKLVPLRGVGRDVVDGVRAREASYALTESGWH</sequence>
<proteinExistence type="predicted"/>
<dbReference type="AlphaFoldDB" id="A0A699XJQ6"/>
<comment type="caution">
    <text evidence="1">The sequence shown here is derived from an EMBL/GenBank/DDBJ whole genome shotgun (WGS) entry which is preliminary data.</text>
</comment>
<reference evidence="1" key="1">
    <citation type="journal article" date="2019" name="Sci. Rep.">
        <title>Draft genome of Tanacetum cinerariifolium, the natural source of mosquito coil.</title>
        <authorList>
            <person name="Yamashiro T."/>
            <person name="Shiraishi A."/>
            <person name="Satake H."/>
            <person name="Nakayama K."/>
        </authorList>
    </citation>
    <scope>NUCLEOTIDE SEQUENCE</scope>
</reference>
<organism evidence="1">
    <name type="scientific">Tanacetum cinerariifolium</name>
    <name type="common">Dalmatian daisy</name>
    <name type="synonym">Chrysanthemum cinerariifolium</name>
    <dbReference type="NCBI Taxonomy" id="118510"/>
    <lineage>
        <taxon>Eukaryota</taxon>
        <taxon>Viridiplantae</taxon>
        <taxon>Streptophyta</taxon>
        <taxon>Embryophyta</taxon>
        <taxon>Tracheophyta</taxon>
        <taxon>Spermatophyta</taxon>
        <taxon>Magnoliopsida</taxon>
        <taxon>eudicotyledons</taxon>
        <taxon>Gunneridae</taxon>
        <taxon>Pentapetalae</taxon>
        <taxon>asterids</taxon>
        <taxon>campanulids</taxon>
        <taxon>Asterales</taxon>
        <taxon>Asteraceae</taxon>
        <taxon>Asteroideae</taxon>
        <taxon>Anthemideae</taxon>
        <taxon>Anthemidinae</taxon>
        <taxon>Tanacetum</taxon>
    </lineage>
</organism>
<protein>
    <submittedName>
        <fullName evidence="1">Uncharacterized protein</fullName>
    </submittedName>
</protein>
<evidence type="ECO:0000313" key="1">
    <source>
        <dbReference type="EMBL" id="GFD58248.1"/>
    </source>
</evidence>
<gene>
    <name evidence="1" type="ORF">Tci_930217</name>
</gene>